<dbReference type="RefSeq" id="WP_202245639.1">
    <property type="nucleotide sequence ID" value="NZ_JAESIY010000009.1"/>
</dbReference>
<sequence length="323" mass="36329">MQEIEKIIAKYLANEASTKEVEQLYQWLSHNSENAKKLNDYIKLWEHRYRDEKYFDAGIGLSKLNNKIHQTDRLSWPVWLNTAAAIGLLLISSLILWQVSSSGALHISTIVKSNPYGQKSTFQLPDGSMVKLNAGSSLEYPEVFDDNIRLVKLTGEAFFNVQKDEKHPFIVVTGEVSTKVLGTSFNINAFSNEPEIIVTVATGTVKVSENSGAQLTLKPNEAAVYKKSEKLLSEKPADIEQTLAWRDNTLLFNNASIARVINQLMHWYGVSIILENQELGQCHLTGSFKEETLPHVLQALELSTNIQYKKHADTYILYGSGCH</sequence>
<evidence type="ECO:0000313" key="5">
    <source>
        <dbReference type="Proteomes" id="UP000659388"/>
    </source>
</evidence>
<comment type="caution">
    <text evidence="4">The sequence shown here is derived from an EMBL/GenBank/DDBJ whole genome shotgun (WGS) entry which is preliminary data.</text>
</comment>
<dbReference type="AlphaFoldDB" id="A0A937F9S3"/>
<dbReference type="InterPro" id="IPR032508">
    <property type="entry name" value="FecR_C"/>
</dbReference>
<reference evidence="4" key="1">
    <citation type="submission" date="2021-01" db="EMBL/GenBank/DDBJ databases">
        <title>Fulvivirga kasyanovii gen. nov., sp nov., a novel member of the phylum Bacteroidetes isolated from seawater in a mussel farm.</title>
        <authorList>
            <person name="Zhao L.-H."/>
            <person name="Wang Z.-J."/>
        </authorList>
    </citation>
    <scope>NUCLEOTIDE SEQUENCE</scope>
    <source>
        <strain evidence="4">2943</strain>
    </source>
</reference>
<feature type="transmembrane region" description="Helical" evidence="1">
    <location>
        <begin position="78"/>
        <end position="99"/>
    </location>
</feature>
<dbReference type="Pfam" id="PF04773">
    <property type="entry name" value="FecR"/>
    <property type="match status" value="1"/>
</dbReference>
<evidence type="ECO:0000259" key="2">
    <source>
        <dbReference type="Pfam" id="PF04773"/>
    </source>
</evidence>
<evidence type="ECO:0000313" key="4">
    <source>
        <dbReference type="EMBL" id="MBL3657856.1"/>
    </source>
</evidence>
<name>A0A937F9S3_9BACT</name>
<keyword evidence="1" id="KW-0812">Transmembrane</keyword>
<organism evidence="4 5">
    <name type="scientific">Fulvivirga sediminis</name>
    <dbReference type="NCBI Taxonomy" id="2803949"/>
    <lineage>
        <taxon>Bacteria</taxon>
        <taxon>Pseudomonadati</taxon>
        <taxon>Bacteroidota</taxon>
        <taxon>Cytophagia</taxon>
        <taxon>Cytophagales</taxon>
        <taxon>Fulvivirgaceae</taxon>
        <taxon>Fulvivirga</taxon>
    </lineage>
</organism>
<dbReference type="EMBL" id="JAESIY010000009">
    <property type="protein sequence ID" value="MBL3657856.1"/>
    <property type="molecule type" value="Genomic_DNA"/>
</dbReference>
<keyword evidence="5" id="KW-1185">Reference proteome</keyword>
<feature type="domain" description="FecR protein" evidence="2">
    <location>
        <begin position="117"/>
        <end position="206"/>
    </location>
</feature>
<dbReference type="Gene3D" id="3.55.50.30">
    <property type="match status" value="1"/>
</dbReference>
<gene>
    <name evidence="4" type="ORF">JL102_17025</name>
</gene>
<dbReference type="Pfam" id="PF16344">
    <property type="entry name" value="FecR_C"/>
    <property type="match status" value="1"/>
</dbReference>
<dbReference type="GO" id="GO:0016989">
    <property type="term" value="F:sigma factor antagonist activity"/>
    <property type="evidence" value="ECO:0007669"/>
    <property type="project" value="TreeGrafter"/>
</dbReference>
<proteinExistence type="predicted"/>
<dbReference type="Proteomes" id="UP000659388">
    <property type="component" value="Unassembled WGS sequence"/>
</dbReference>
<accession>A0A937F9S3</accession>
<dbReference type="PANTHER" id="PTHR30273">
    <property type="entry name" value="PERIPLASMIC SIGNAL SENSOR AND SIGMA FACTOR ACTIVATOR FECR-RELATED"/>
    <property type="match status" value="1"/>
</dbReference>
<dbReference type="PANTHER" id="PTHR30273:SF2">
    <property type="entry name" value="PROTEIN FECR"/>
    <property type="match status" value="1"/>
</dbReference>
<keyword evidence="1" id="KW-1133">Transmembrane helix</keyword>
<dbReference type="InterPro" id="IPR012373">
    <property type="entry name" value="Ferrdict_sens_TM"/>
</dbReference>
<evidence type="ECO:0000256" key="1">
    <source>
        <dbReference type="SAM" id="Phobius"/>
    </source>
</evidence>
<protein>
    <submittedName>
        <fullName evidence="4">FecR domain-containing protein</fullName>
    </submittedName>
</protein>
<feature type="domain" description="Protein FecR C-terminal" evidence="3">
    <location>
        <begin position="250"/>
        <end position="316"/>
    </location>
</feature>
<dbReference type="InterPro" id="IPR006860">
    <property type="entry name" value="FecR"/>
</dbReference>
<dbReference type="Gene3D" id="2.60.120.1440">
    <property type="match status" value="1"/>
</dbReference>
<evidence type="ECO:0000259" key="3">
    <source>
        <dbReference type="Pfam" id="PF16344"/>
    </source>
</evidence>
<keyword evidence="1" id="KW-0472">Membrane</keyword>
<dbReference type="FunFam" id="2.60.120.1440:FF:000001">
    <property type="entry name" value="Putative anti-sigma factor"/>
    <property type="match status" value="1"/>
</dbReference>
<dbReference type="PIRSF" id="PIRSF018266">
    <property type="entry name" value="FecR"/>
    <property type="match status" value="1"/>
</dbReference>